<keyword evidence="3" id="KW-1185">Reference proteome</keyword>
<evidence type="ECO:0000256" key="1">
    <source>
        <dbReference type="SAM" id="SignalP"/>
    </source>
</evidence>
<keyword evidence="1" id="KW-0732">Signal</keyword>
<evidence type="ECO:0000313" key="3">
    <source>
        <dbReference type="Proteomes" id="UP000443353"/>
    </source>
</evidence>
<gene>
    <name evidence="2" type="ORF">GPY61_18425</name>
</gene>
<evidence type="ECO:0008006" key="4">
    <source>
        <dbReference type="Google" id="ProtNLM"/>
    </source>
</evidence>
<dbReference type="AlphaFoldDB" id="A0A7X3K918"/>
<comment type="caution">
    <text evidence="2">The sequence shown here is derived from an EMBL/GenBank/DDBJ whole genome shotgun (WGS) entry which is preliminary data.</text>
</comment>
<dbReference type="Proteomes" id="UP000443353">
    <property type="component" value="Unassembled WGS sequence"/>
</dbReference>
<reference evidence="2 3" key="1">
    <citation type="submission" date="2019-12" db="EMBL/GenBank/DDBJ databases">
        <authorList>
            <person name="Li C."/>
            <person name="Zhao J."/>
        </authorList>
    </citation>
    <scope>NUCLEOTIDE SEQUENCE [LARGE SCALE GENOMIC DNA]</scope>
    <source>
        <strain evidence="2 3">NEAU-DD11</strain>
    </source>
</reference>
<evidence type="ECO:0000313" key="2">
    <source>
        <dbReference type="EMBL" id="MVW61910.1"/>
    </source>
</evidence>
<proteinExistence type="predicted"/>
<feature type="chain" id="PRO_5031020747" description="Lipoprotein" evidence="1">
    <location>
        <begin position="20"/>
        <end position="163"/>
    </location>
</feature>
<dbReference type="EMBL" id="WSES01000005">
    <property type="protein sequence ID" value="MVW61910.1"/>
    <property type="molecule type" value="Genomic_DNA"/>
</dbReference>
<dbReference type="PROSITE" id="PS51257">
    <property type="entry name" value="PROKAR_LIPOPROTEIN"/>
    <property type="match status" value="1"/>
</dbReference>
<sequence length="163" mass="16875">MLSATVRLSVMSMLAAGLAACTPVPHVAHLRPAVDGIVLDEGKPAAGVELFLAKFPGKNHPCTDVGEVIPVASDGRFSWTAADERRSTTSLLNPPSVSGALTALCIRHPAKGVLIGAVLFVMQNESVAVRLRCDVAHPRASGGPHTVSAMLGQPQYCEASEAG</sequence>
<dbReference type="RefSeq" id="WP_160409670.1">
    <property type="nucleotide sequence ID" value="NZ_WSES01000005.1"/>
</dbReference>
<name>A0A7X3K918_9BURK</name>
<protein>
    <recommendedName>
        <fullName evidence="4">Lipoprotein</fullName>
    </recommendedName>
</protein>
<accession>A0A7X3K918</accession>
<organism evidence="2 3">
    <name type="scientific">Massilia cellulosiltytica</name>
    <dbReference type="NCBI Taxonomy" id="2683234"/>
    <lineage>
        <taxon>Bacteria</taxon>
        <taxon>Pseudomonadati</taxon>
        <taxon>Pseudomonadota</taxon>
        <taxon>Betaproteobacteria</taxon>
        <taxon>Burkholderiales</taxon>
        <taxon>Oxalobacteraceae</taxon>
        <taxon>Telluria group</taxon>
        <taxon>Massilia</taxon>
    </lineage>
</organism>
<feature type="signal peptide" evidence="1">
    <location>
        <begin position="1"/>
        <end position="19"/>
    </location>
</feature>